<organism evidence="2 3">
    <name type="scientific">Sphingobacterium humi</name>
    <dbReference type="NCBI Taxonomy" id="1796905"/>
    <lineage>
        <taxon>Bacteria</taxon>
        <taxon>Pseudomonadati</taxon>
        <taxon>Bacteroidota</taxon>
        <taxon>Sphingobacteriia</taxon>
        <taxon>Sphingobacteriales</taxon>
        <taxon>Sphingobacteriaceae</taxon>
        <taxon>Sphingobacterium</taxon>
    </lineage>
</organism>
<dbReference type="Proteomes" id="UP000435036">
    <property type="component" value="Unassembled WGS sequence"/>
</dbReference>
<feature type="transmembrane region" description="Helical" evidence="1">
    <location>
        <begin position="51"/>
        <end position="74"/>
    </location>
</feature>
<name>A0A6N8L1K2_9SPHI</name>
<keyword evidence="1" id="KW-0812">Transmembrane</keyword>
<keyword evidence="1" id="KW-0472">Membrane</keyword>
<dbReference type="OrthoDB" id="1200238at2"/>
<feature type="transmembrane region" description="Helical" evidence="1">
    <location>
        <begin position="12"/>
        <end position="31"/>
    </location>
</feature>
<evidence type="ECO:0000313" key="3">
    <source>
        <dbReference type="Proteomes" id="UP000435036"/>
    </source>
</evidence>
<keyword evidence="1" id="KW-1133">Transmembrane helix</keyword>
<gene>
    <name evidence="2" type="ORF">GQF63_14520</name>
</gene>
<sequence>MNPGQSLERYLPFGYLFLVVMGIVKESVLFYQIGINILKYSSIADILMSPIASLTSHPLIFIVVMTTMLLGYYFPKMVENKVHKPWVQKTMELKHVASMSKEEITKQMSKKAIQMTSVMVICVFLGMGFGEGLSNSRRIKKGEMKTEHTLVFNSGEEQEVALLNSNSQYYFYVPKDSKIVHIAPINSIKVLELTENRMLD</sequence>
<comment type="caution">
    <text evidence="2">The sequence shown here is derived from an EMBL/GenBank/DDBJ whole genome shotgun (WGS) entry which is preliminary data.</text>
</comment>
<dbReference type="AlphaFoldDB" id="A0A6N8L1K2"/>
<reference evidence="2 3" key="1">
    <citation type="submission" date="2019-12" db="EMBL/GenBank/DDBJ databases">
        <authorList>
            <person name="Dong K."/>
        </authorList>
    </citation>
    <scope>NUCLEOTIDE SEQUENCE [LARGE SCALE GENOMIC DNA]</scope>
    <source>
        <strain evidence="2 3">JCM 31225</strain>
    </source>
</reference>
<evidence type="ECO:0000256" key="1">
    <source>
        <dbReference type="SAM" id="Phobius"/>
    </source>
</evidence>
<dbReference type="RefSeq" id="WP_160369967.1">
    <property type="nucleotide sequence ID" value="NZ_WSQA01000011.1"/>
</dbReference>
<keyword evidence="3" id="KW-1185">Reference proteome</keyword>
<feature type="transmembrane region" description="Helical" evidence="1">
    <location>
        <begin position="112"/>
        <end position="130"/>
    </location>
</feature>
<protein>
    <submittedName>
        <fullName evidence="2">Uncharacterized protein</fullName>
    </submittedName>
</protein>
<dbReference type="EMBL" id="WSQA01000011">
    <property type="protein sequence ID" value="MVZ63246.1"/>
    <property type="molecule type" value="Genomic_DNA"/>
</dbReference>
<proteinExistence type="predicted"/>
<evidence type="ECO:0000313" key="2">
    <source>
        <dbReference type="EMBL" id="MVZ63246.1"/>
    </source>
</evidence>
<accession>A0A6N8L1K2</accession>